<evidence type="ECO:0000256" key="5">
    <source>
        <dbReference type="ARBA" id="ARBA00023237"/>
    </source>
</evidence>
<protein>
    <submittedName>
        <fullName evidence="8">RagB/SusD family nutrient uptake outer membrane protein</fullName>
    </submittedName>
</protein>
<dbReference type="AlphaFoldDB" id="A0A410JTH0"/>
<dbReference type="Pfam" id="PF07980">
    <property type="entry name" value="SusD_RagB"/>
    <property type="match status" value="1"/>
</dbReference>
<evidence type="ECO:0000313" key="9">
    <source>
        <dbReference type="Proteomes" id="UP000287701"/>
    </source>
</evidence>
<dbReference type="GO" id="GO:0009279">
    <property type="term" value="C:cell outer membrane"/>
    <property type="evidence" value="ECO:0007669"/>
    <property type="project" value="UniProtKB-SubCell"/>
</dbReference>
<evidence type="ECO:0000259" key="7">
    <source>
        <dbReference type="Pfam" id="PF14322"/>
    </source>
</evidence>
<dbReference type="InterPro" id="IPR033985">
    <property type="entry name" value="SusD-like_N"/>
</dbReference>
<comment type="subcellular location">
    <subcellularLocation>
        <location evidence="1">Cell outer membrane</location>
    </subcellularLocation>
</comment>
<keyword evidence="4" id="KW-0472">Membrane</keyword>
<accession>A0A410JTH0</accession>
<evidence type="ECO:0000313" key="8">
    <source>
        <dbReference type="EMBL" id="QAR31502.1"/>
    </source>
</evidence>
<dbReference type="Proteomes" id="UP000287701">
    <property type="component" value="Chromosome"/>
</dbReference>
<evidence type="ECO:0000256" key="4">
    <source>
        <dbReference type="ARBA" id="ARBA00023136"/>
    </source>
</evidence>
<sequence>MRRLKIQYILYGIFFSLGMLSCNDFLDESPKSDYDIEIDDVQKIREVLTAAYPHASYYPFLEPRTDNVDIREGGKYNRLNEAMFYWQDYDNEDLDTPLNFWNDSYRGIAQVNQALESLKKFKEKTPEITALYGEALVLRAYLHFMLANIWADTYNPTTAQSLPGIPYVTTPEKNAFPTYSRGTLEETYNKIQEDLELGLPLIKDNNYKQPKFHFNLKAAAAFATRFYLYHGDWQKVVDYSDYVLGIDAFNAIRNWNEYRDYNFSVNHWYTNSQEKTNLLLTPTETRWNRNFKVEKYGLDYNKVKDLFSNLSPSLDLSFYYAEKVHGVENSTAKYINKFRDFSTFESTGLNPKGIYSDNVLFTADEVLLNKVEALAMLEKNDEAILNLRSYLKAKMSLGLSKEEILYGFKNAQDLYTSSFGAMSFFKASIVAFVCELRRREFVHEGLRWFDIRRYHLSVNRNQPGDEYKLDRILKKEDYRKTLQIPPLAIDSGLTPNPR</sequence>
<evidence type="ECO:0000256" key="2">
    <source>
        <dbReference type="ARBA" id="ARBA00006275"/>
    </source>
</evidence>
<organism evidence="8 9">
    <name type="scientific">Ornithobacterium rhinotracheale</name>
    <dbReference type="NCBI Taxonomy" id="28251"/>
    <lineage>
        <taxon>Bacteria</taxon>
        <taxon>Pseudomonadati</taxon>
        <taxon>Bacteroidota</taxon>
        <taxon>Flavobacteriia</taxon>
        <taxon>Flavobacteriales</taxon>
        <taxon>Weeksellaceae</taxon>
        <taxon>Ornithobacterium</taxon>
    </lineage>
</organism>
<dbReference type="Gene3D" id="1.25.40.390">
    <property type="match status" value="1"/>
</dbReference>
<name>A0A410JTH0_ORNRH</name>
<comment type="similarity">
    <text evidence="2">Belongs to the SusD family.</text>
</comment>
<feature type="domain" description="RagB/SusD" evidence="6">
    <location>
        <begin position="320"/>
        <end position="476"/>
    </location>
</feature>
<dbReference type="OrthoDB" id="1147023at2"/>
<dbReference type="InterPro" id="IPR012944">
    <property type="entry name" value="SusD_RagB_dom"/>
</dbReference>
<evidence type="ECO:0000259" key="6">
    <source>
        <dbReference type="Pfam" id="PF07980"/>
    </source>
</evidence>
<dbReference type="EMBL" id="CP035107">
    <property type="protein sequence ID" value="QAR31502.1"/>
    <property type="molecule type" value="Genomic_DNA"/>
</dbReference>
<feature type="domain" description="SusD-like N-terminal" evidence="7">
    <location>
        <begin position="24"/>
        <end position="228"/>
    </location>
</feature>
<reference evidence="8 9" key="1">
    <citation type="submission" date="2019-01" db="EMBL/GenBank/DDBJ databases">
        <title>Whole Genome of Ornithobacterium rhinotracheale FARPER-174b.</title>
        <authorList>
            <person name="Tataje-Lavanda L.A."/>
            <person name="Montalvan A."/>
            <person name="Montesinos R."/>
            <person name="Zimic M."/>
            <person name="Fernandez-Sanchez M."/>
            <person name="Fernandez-Diaz M."/>
        </authorList>
    </citation>
    <scope>NUCLEOTIDE SEQUENCE [LARGE SCALE GENOMIC DNA]</scope>
    <source>
        <strain evidence="8 9">FARPER-174b</strain>
    </source>
</reference>
<evidence type="ECO:0000256" key="1">
    <source>
        <dbReference type="ARBA" id="ARBA00004442"/>
    </source>
</evidence>
<dbReference type="PROSITE" id="PS51257">
    <property type="entry name" value="PROKAR_LIPOPROTEIN"/>
    <property type="match status" value="1"/>
</dbReference>
<dbReference type="InterPro" id="IPR011990">
    <property type="entry name" value="TPR-like_helical_dom_sf"/>
</dbReference>
<dbReference type="RefSeq" id="WP_128501919.1">
    <property type="nucleotide sequence ID" value="NZ_CP035107.1"/>
</dbReference>
<dbReference type="SUPFAM" id="SSF48452">
    <property type="entry name" value="TPR-like"/>
    <property type="match status" value="1"/>
</dbReference>
<gene>
    <name evidence="8" type="ORF">EQP59_09185</name>
</gene>
<keyword evidence="5" id="KW-0998">Cell outer membrane</keyword>
<keyword evidence="3" id="KW-0732">Signal</keyword>
<proteinExistence type="inferred from homology"/>
<evidence type="ECO:0000256" key="3">
    <source>
        <dbReference type="ARBA" id="ARBA00022729"/>
    </source>
</evidence>
<dbReference type="Pfam" id="PF14322">
    <property type="entry name" value="SusD-like_3"/>
    <property type="match status" value="1"/>
</dbReference>